<comment type="caution">
    <text evidence="3">The sequence shown here is derived from an EMBL/GenBank/DDBJ whole genome shotgun (WGS) entry which is preliminary data.</text>
</comment>
<dbReference type="CDD" id="cd01014">
    <property type="entry name" value="nicotinamidase_related"/>
    <property type="match status" value="1"/>
</dbReference>
<dbReference type="GO" id="GO:0016787">
    <property type="term" value="F:hydrolase activity"/>
    <property type="evidence" value="ECO:0007669"/>
    <property type="project" value="UniProtKB-KW"/>
</dbReference>
<dbReference type="SUPFAM" id="SSF52499">
    <property type="entry name" value="Isochorismatase-like hydrolases"/>
    <property type="match status" value="1"/>
</dbReference>
<dbReference type="InterPro" id="IPR036380">
    <property type="entry name" value="Isochorismatase-like_sf"/>
</dbReference>
<name>A0ABV7ZW17_9GAMM</name>
<evidence type="ECO:0000256" key="1">
    <source>
        <dbReference type="ARBA" id="ARBA00022801"/>
    </source>
</evidence>
<dbReference type="PANTHER" id="PTHR43540:SF6">
    <property type="entry name" value="ISOCHORISMATASE-LIKE DOMAIN-CONTAINING PROTEIN"/>
    <property type="match status" value="1"/>
</dbReference>
<keyword evidence="1 3" id="KW-0378">Hydrolase</keyword>
<dbReference type="InterPro" id="IPR000868">
    <property type="entry name" value="Isochorismatase-like_dom"/>
</dbReference>
<feature type="domain" description="Isochorismatase-like" evidence="2">
    <location>
        <begin position="4"/>
        <end position="142"/>
    </location>
</feature>
<evidence type="ECO:0000313" key="3">
    <source>
        <dbReference type="EMBL" id="MFC3851340.1"/>
    </source>
</evidence>
<dbReference type="PANTHER" id="PTHR43540">
    <property type="entry name" value="PEROXYUREIDOACRYLATE/UREIDOACRYLATE AMIDOHYDROLASE-RELATED"/>
    <property type="match status" value="1"/>
</dbReference>
<reference evidence="4" key="1">
    <citation type="journal article" date="2019" name="Int. J. Syst. Evol. Microbiol.">
        <title>The Global Catalogue of Microorganisms (GCM) 10K type strain sequencing project: providing services to taxonomists for standard genome sequencing and annotation.</title>
        <authorList>
            <consortium name="The Broad Institute Genomics Platform"/>
            <consortium name="The Broad Institute Genome Sequencing Center for Infectious Disease"/>
            <person name="Wu L."/>
            <person name="Ma J."/>
        </authorList>
    </citation>
    <scope>NUCLEOTIDE SEQUENCE [LARGE SCALE GENOMIC DNA]</scope>
    <source>
        <strain evidence="4">IBRC 10765</strain>
    </source>
</reference>
<protein>
    <submittedName>
        <fullName evidence="3">Cysteine hydrolase family protein</fullName>
        <ecNumber evidence="3">3.-.-.-</ecNumber>
    </submittedName>
</protein>
<dbReference type="Pfam" id="PF00857">
    <property type="entry name" value="Isochorismatase"/>
    <property type="match status" value="1"/>
</dbReference>
<sequence>MSKTALLVIDVQESFKQRPYWDEAAFVGFAKRQNQLIAAARRQNWPVVFILHNEEEGVFSPASGYVRLMDFLDKKAEDPVFNKTVHNALTESGLQEWLSEQGITQLVVSGIRTEQCCETTTRVASDLGYKVDFVLDATLTFPMQHPLTGETVSTAAIYAHTALVLADRFATIRFVEDYDPAA</sequence>
<dbReference type="Gene3D" id="3.40.50.850">
    <property type="entry name" value="Isochorismatase-like"/>
    <property type="match status" value="1"/>
</dbReference>
<accession>A0ABV7ZW17</accession>
<dbReference type="InterPro" id="IPR050272">
    <property type="entry name" value="Isochorismatase-like_hydrls"/>
</dbReference>
<dbReference type="EMBL" id="JBHRYR010000002">
    <property type="protein sequence ID" value="MFC3851340.1"/>
    <property type="molecule type" value="Genomic_DNA"/>
</dbReference>
<organism evidence="3 4">
    <name type="scientific">Saccharospirillum mangrovi</name>
    <dbReference type="NCBI Taxonomy" id="2161747"/>
    <lineage>
        <taxon>Bacteria</taxon>
        <taxon>Pseudomonadati</taxon>
        <taxon>Pseudomonadota</taxon>
        <taxon>Gammaproteobacteria</taxon>
        <taxon>Oceanospirillales</taxon>
        <taxon>Saccharospirillaceae</taxon>
        <taxon>Saccharospirillum</taxon>
    </lineage>
</organism>
<dbReference type="EC" id="3.-.-.-" evidence="3"/>
<evidence type="ECO:0000313" key="4">
    <source>
        <dbReference type="Proteomes" id="UP001595617"/>
    </source>
</evidence>
<keyword evidence="4" id="KW-1185">Reference proteome</keyword>
<dbReference type="RefSeq" id="WP_380692482.1">
    <property type="nucleotide sequence ID" value="NZ_JBHRYR010000002.1"/>
</dbReference>
<gene>
    <name evidence="3" type="ORF">ACFOOG_00730</name>
</gene>
<dbReference type="Proteomes" id="UP001595617">
    <property type="component" value="Unassembled WGS sequence"/>
</dbReference>
<proteinExistence type="predicted"/>
<evidence type="ECO:0000259" key="2">
    <source>
        <dbReference type="Pfam" id="PF00857"/>
    </source>
</evidence>